<feature type="transmembrane region" description="Helical" evidence="1">
    <location>
        <begin position="12"/>
        <end position="31"/>
    </location>
</feature>
<reference evidence="2 3" key="1">
    <citation type="submission" date="2020-07" db="EMBL/GenBank/DDBJ databases">
        <title>Alkalicella. sp. LB2 genome.</title>
        <authorList>
            <person name="Postec A."/>
            <person name="Quemeneur M."/>
        </authorList>
    </citation>
    <scope>NUCLEOTIDE SEQUENCE [LARGE SCALE GENOMIC DNA]</scope>
    <source>
        <strain evidence="2 3">LB2</strain>
    </source>
</reference>
<feature type="transmembrane region" description="Helical" evidence="1">
    <location>
        <begin position="404"/>
        <end position="429"/>
    </location>
</feature>
<dbReference type="GO" id="GO:0042910">
    <property type="term" value="F:xenobiotic transmembrane transporter activity"/>
    <property type="evidence" value="ECO:0007669"/>
    <property type="project" value="TreeGrafter"/>
</dbReference>
<dbReference type="Gene3D" id="3.30.2090.10">
    <property type="entry name" value="Multidrug efflux transporter AcrB TolC docking domain, DN and DC subdomains"/>
    <property type="match status" value="2"/>
</dbReference>
<name>A0A7G9W9D3_ALKCA</name>
<dbReference type="AlphaFoldDB" id="A0A7G9W9D3"/>
<keyword evidence="3" id="KW-1185">Reference proteome</keyword>
<feature type="transmembrane region" description="Helical" evidence="1">
    <location>
        <begin position="874"/>
        <end position="893"/>
    </location>
</feature>
<keyword evidence="1" id="KW-0472">Membrane</keyword>
<dbReference type="SUPFAM" id="SSF82693">
    <property type="entry name" value="Multidrug efflux transporter AcrB pore domain, PN1, PN2, PC1 and PC2 subdomains"/>
    <property type="match status" value="3"/>
</dbReference>
<dbReference type="GO" id="GO:0005886">
    <property type="term" value="C:plasma membrane"/>
    <property type="evidence" value="ECO:0007669"/>
    <property type="project" value="TreeGrafter"/>
</dbReference>
<evidence type="ECO:0000313" key="3">
    <source>
        <dbReference type="Proteomes" id="UP000516160"/>
    </source>
</evidence>
<dbReference type="KEGG" id="acae:HYG86_11235"/>
<organism evidence="2 3">
    <name type="scientific">Alkalicella caledoniensis</name>
    <dbReference type="NCBI Taxonomy" id="2731377"/>
    <lineage>
        <taxon>Bacteria</taxon>
        <taxon>Bacillati</taxon>
        <taxon>Bacillota</taxon>
        <taxon>Clostridia</taxon>
        <taxon>Eubacteriales</taxon>
        <taxon>Proteinivoracaceae</taxon>
        <taxon>Alkalicella</taxon>
    </lineage>
</organism>
<feature type="transmembrane region" description="Helical" evidence="1">
    <location>
        <begin position="449"/>
        <end position="469"/>
    </location>
</feature>
<dbReference type="EMBL" id="CP058559">
    <property type="protein sequence ID" value="QNO15295.1"/>
    <property type="molecule type" value="Genomic_DNA"/>
</dbReference>
<keyword evidence="1" id="KW-0812">Transmembrane</keyword>
<protein>
    <submittedName>
        <fullName evidence="2">Efflux RND transporter permease subunit</fullName>
    </submittedName>
</protein>
<dbReference type="Gene3D" id="1.20.1640.10">
    <property type="entry name" value="Multidrug efflux transporter AcrB transmembrane domain"/>
    <property type="match status" value="2"/>
</dbReference>
<feature type="transmembrane region" description="Helical" evidence="1">
    <location>
        <begin position="972"/>
        <end position="991"/>
    </location>
</feature>
<feature type="transmembrane region" description="Helical" evidence="1">
    <location>
        <begin position="347"/>
        <end position="371"/>
    </location>
</feature>
<dbReference type="PANTHER" id="PTHR32063:SF0">
    <property type="entry name" value="SWARMING MOTILITY PROTEIN SWRC"/>
    <property type="match status" value="1"/>
</dbReference>
<feature type="transmembrane region" description="Helical" evidence="1">
    <location>
        <begin position="1003"/>
        <end position="1026"/>
    </location>
</feature>
<feature type="transmembrane region" description="Helical" evidence="1">
    <location>
        <begin position="489"/>
        <end position="508"/>
    </location>
</feature>
<feature type="transmembrane region" description="Helical" evidence="1">
    <location>
        <begin position="926"/>
        <end position="951"/>
    </location>
</feature>
<dbReference type="Gene3D" id="3.30.70.1440">
    <property type="entry name" value="Multidrug efflux transporter AcrB pore domain"/>
    <property type="match status" value="1"/>
</dbReference>
<sequence>MLSNFSVRKPYTIVVAVVIIAILGIVSFMNMTTDLLPSMDLPYAVVVTTYPGASPEEVESGVTRPIEQSMASLSNIKNISSMSQEHMSLVILEFSQTVNMDTVFIEMRESLDMIMATMPDDVGSPMMLKLNPDMMPVMVLSVAVEGAEIAEASQFISDNVVHEFESVEGVASVSATGLVDNSIHIIIREDKIEEINNNLAMMMAQMGAQAPEVSLTRDMVSGILKGQNFSMPAGYITEDGIDYLVRAGERINDIDELKELVLMQLPIPGMDPIRLEDVAEVVLTDNSDTMYSKLNGNNAVILSLQKQSEYSTADVASRVRDRMDIVQERNQGLEIVALMDQGVYVDMVVGSISSNLIFGGVLAVLILLLFLRDIRPTIVVGFAIPVSLVTALILMYFSGVTLNIISMGGLALGVGMLVDNSIVVIENIYRMRSEGKGAKEAAVEGAKEVSGAIAASTLTTVSVFAPILFTQGMTRQIFTDMGLTITYSLVASLLIALTLVPMMASTVITKEVRKEEKKLNAVKASYTKVLEFSLKRKWVVIVTVIALFVGSIAGAFSMGTEFFPASDTGQLMVNIRMPEGSTLEETAEVSDEVINIIGQIQYVDNVGASIGGGGPMGMGMGFGGGGNYETVSIYVLVDEDNVNQSSDIVRQINEKTAHINAEISAGDSGADMGAMMGGSGISITVSGRDFQTLEEVAKDIAKIVTSVEGTTEVFDGIDRTEPELRVIVDKEKSIAHGLTVAQVFVQLNELLRDEPATTTISVGNIDYNVMVKDEDSMKGVTGRDIENLMIETPQGAVVPLSEIASVEEGTGYGTIRRENQQRLLNVTAELEDGFNIGLVSREINNKLSDYDTPDGYNVRMGGEQEMINDAFGDLFLMLAMAVAFIYLIMVAQFQSLLSPFIVMFTIPLAFTGGFLALMVTGSPVSIVAFIGLIILTGVVVNNGIVFVDYINILRASGMTKKDAIIQAGNVRLRPIVMTALTTIIALSTMSFGMGTGTEMIQPMAITAIGGLIYATILTLILIPVLYDLMNRKDKLSQKEV</sequence>
<dbReference type="Proteomes" id="UP000516160">
    <property type="component" value="Chromosome"/>
</dbReference>
<dbReference type="InterPro" id="IPR027463">
    <property type="entry name" value="AcrB_DN_DC_subdom"/>
</dbReference>
<proteinExistence type="predicted"/>
<keyword evidence="1" id="KW-1133">Transmembrane helix</keyword>
<dbReference type="Gene3D" id="3.30.70.1430">
    <property type="entry name" value="Multidrug efflux transporter AcrB pore domain"/>
    <property type="match status" value="2"/>
</dbReference>
<dbReference type="InterPro" id="IPR001036">
    <property type="entry name" value="Acrflvin-R"/>
</dbReference>
<feature type="transmembrane region" description="Helical" evidence="1">
    <location>
        <begin position="538"/>
        <end position="558"/>
    </location>
</feature>
<dbReference type="PRINTS" id="PR00702">
    <property type="entry name" value="ACRIFLAVINRP"/>
</dbReference>
<dbReference type="Pfam" id="PF00873">
    <property type="entry name" value="ACR_tran"/>
    <property type="match status" value="1"/>
</dbReference>
<feature type="transmembrane region" description="Helical" evidence="1">
    <location>
        <begin position="378"/>
        <end position="398"/>
    </location>
</feature>
<dbReference type="PANTHER" id="PTHR32063">
    <property type="match status" value="1"/>
</dbReference>
<dbReference type="RefSeq" id="WP_213165659.1">
    <property type="nucleotide sequence ID" value="NZ_CP058559.1"/>
</dbReference>
<evidence type="ECO:0000256" key="1">
    <source>
        <dbReference type="SAM" id="Phobius"/>
    </source>
</evidence>
<evidence type="ECO:0000313" key="2">
    <source>
        <dbReference type="EMBL" id="QNO15295.1"/>
    </source>
</evidence>
<gene>
    <name evidence="2" type="ORF">HYG86_11235</name>
</gene>
<feature type="transmembrane region" description="Helical" evidence="1">
    <location>
        <begin position="900"/>
        <end position="920"/>
    </location>
</feature>
<dbReference type="SUPFAM" id="SSF82866">
    <property type="entry name" value="Multidrug efflux transporter AcrB transmembrane domain"/>
    <property type="match status" value="2"/>
</dbReference>
<dbReference type="Gene3D" id="3.30.70.1320">
    <property type="entry name" value="Multidrug efflux transporter AcrB pore domain like"/>
    <property type="match status" value="1"/>
</dbReference>
<accession>A0A7G9W9D3</accession>
<dbReference type="SUPFAM" id="SSF82714">
    <property type="entry name" value="Multidrug efflux transporter AcrB TolC docking domain, DN and DC subdomains"/>
    <property type="match status" value="2"/>
</dbReference>